<dbReference type="OrthoDB" id="668980at2"/>
<accession>A0A1S9PJ58</accession>
<feature type="chain" id="PRO_5012278251" description="Outer membrane protein beta-barrel domain-containing protein" evidence="2">
    <location>
        <begin position="21"/>
        <end position="173"/>
    </location>
</feature>
<proteinExistence type="predicted"/>
<evidence type="ECO:0000256" key="1">
    <source>
        <dbReference type="ARBA" id="ARBA00022729"/>
    </source>
</evidence>
<comment type="caution">
    <text evidence="4">The sequence shown here is derived from an EMBL/GenBank/DDBJ whole genome shotgun (WGS) entry which is preliminary data.</text>
</comment>
<gene>
    <name evidence="4" type="ORF">BC343_21255</name>
</gene>
<dbReference type="SUPFAM" id="SSF56925">
    <property type="entry name" value="OMPA-like"/>
    <property type="match status" value="1"/>
</dbReference>
<dbReference type="AlphaFoldDB" id="A0A1S9PJ58"/>
<evidence type="ECO:0000313" key="4">
    <source>
        <dbReference type="EMBL" id="OOQ60984.1"/>
    </source>
</evidence>
<dbReference type="Proteomes" id="UP000189739">
    <property type="component" value="Unassembled WGS sequence"/>
</dbReference>
<protein>
    <recommendedName>
        <fullName evidence="3">Outer membrane protein beta-barrel domain-containing protein</fullName>
    </recommendedName>
</protein>
<sequence length="173" mass="17967">MKKVLFVLTALCGLSLGAFAQSSSEGGKWNIGLDAGLPLGSLHDLYSTAIGASIKYEHPVATSTFITGSAGYQRFFIKGDVKDALKAVGVDKSGVGLIPVKAGLKHYFNEGFFAEAQAGAAFSTESGGSTSFVYAPGVGYTFSGGFEAGLRYEGFSQDGSNSGMAALRLGYRF</sequence>
<name>A0A1S9PJ58_9SPHI</name>
<keyword evidence="1 2" id="KW-0732">Signal</keyword>
<dbReference type="InterPro" id="IPR011250">
    <property type="entry name" value="OMP/PagP_B-barrel"/>
</dbReference>
<dbReference type="EMBL" id="MBTF01000003">
    <property type="protein sequence ID" value="OOQ60984.1"/>
    <property type="molecule type" value="Genomic_DNA"/>
</dbReference>
<feature type="signal peptide" evidence="2">
    <location>
        <begin position="1"/>
        <end position="20"/>
    </location>
</feature>
<organism evidence="4 5">
    <name type="scientific">Mucilaginibacter pedocola</name>
    <dbReference type="NCBI Taxonomy" id="1792845"/>
    <lineage>
        <taxon>Bacteria</taxon>
        <taxon>Pseudomonadati</taxon>
        <taxon>Bacteroidota</taxon>
        <taxon>Sphingobacteriia</taxon>
        <taxon>Sphingobacteriales</taxon>
        <taxon>Sphingobacteriaceae</taxon>
        <taxon>Mucilaginibacter</taxon>
    </lineage>
</organism>
<dbReference type="InterPro" id="IPR027385">
    <property type="entry name" value="Beta-barrel_OMP"/>
</dbReference>
<evidence type="ECO:0000313" key="5">
    <source>
        <dbReference type="Proteomes" id="UP000189739"/>
    </source>
</evidence>
<dbReference type="STRING" id="1792845.BC343_21255"/>
<evidence type="ECO:0000259" key="3">
    <source>
        <dbReference type="Pfam" id="PF13505"/>
    </source>
</evidence>
<dbReference type="RefSeq" id="WP_078346808.1">
    <property type="nucleotide sequence ID" value="NZ_MBTF01000003.1"/>
</dbReference>
<keyword evidence="5" id="KW-1185">Reference proteome</keyword>
<evidence type="ECO:0000256" key="2">
    <source>
        <dbReference type="SAM" id="SignalP"/>
    </source>
</evidence>
<feature type="domain" description="Outer membrane protein beta-barrel" evidence="3">
    <location>
        <begin position="7"/>
        <end position="173"/>
    </location>
</feature>
<reference evidence="4 5" key="1">
    <citation type="submission" date="2016-07" db="EMBL/GenBank/DDBJ databases">
        <title>Genomic analysis of zinc-resistant bacterium Mucilaginibacter pedocola TBZ30.</title>
        <authorList>
            <person name="Huang J."/>
            <person name="Tang J."/>
        </authorList>
    </citation>
    <scope>NUCLEOTIDE SEQUENCE [LARGE SCALE GENOMIC DNA]</scope>
    <source>
        <strain evidence="4 5">TBZ30</strain>
    </source>
</reference>
<dbReference type="Pfam" id="PF13505">
    <property type="entry name" value="OMP_b-brl"/>
    <property type="match status" value="1"/>
</dbReference>